<evidence type="ECO:0000313" key="4">
    <source>
        <dbReference type="Proteomes" id="UP000001822"/>
    </source>
</evidence>
<protein>
    <submittedName>
        <fullName evidence="3">CheY-like response regulator</fullName>
    </submittedName>
</protein>
<dbReference type="OrthoDB" id="7631574at2"/>
<dbReference type="SUPFAM" id="SSF52172">
    <property type="entry name" value="CheY-like"/>
    <property type="match status" value="1"/>
</dbReference>
<dbReference type="InterPro" id="IPR001789">
    <property type="entry name" value="Sig_transdc_resp-reg_receiver"/>
</dbReference>
<dbReference type="PANTHER" id="PTHR44520">
    <property type="entry name" value="RESPONSE REGULATOR RCP1-RELATED"/>
    <property type="match status" value="1"/>
</dbReference>
<evidence type="ECO:0000313" key="3">
    <source>
        <dbReference type="EMBL" id="ABG58493.1"/>
    </source>
</evidence>
<reference evidence="3 4" key="1">
    <citation type="journal article" date="2007" name="Appl. Environ. Microbiol.">
        <title>Genome sequence of the cellulolytic gliding bacterium Cytophaga hutchinsonii.</title>
        <authorList>
            <person name="Xie G."/>
            <person name="Bruce D.C."/>
            <person name="Challacombe J.F."/>
            <person name="Chertkov O."/>
            <person name="Detter J.C."/>
            <person name="Gilna P."/>
            <person name="Han C.S."/>
            <person name="Lucas S."/>
            <person name="Misra M."/>
            <person name="Myers G.L."/>
            <person name="Richardson P."/>
            <person name="Tapia R."/>
            <person name="Thayer N."/>
            <person name="Thompson L.S."/>
            <person name="Brettin T.S."/>
            <person name="Henrissat B."/>
            <person name="Wilson D.B."/>
            <person name="McBride M.J."/>
        </authorList>
    </citation>
    <scope>NUCLEOTIDE SEQUENCE [LARGE SCALE GENOMIC DNA]</scope>
    <source>
        <strain evidence="4">ATCC 33406 / DSM 1761 / CIP 103989 / NBRC 15051 / NCIMB 9469 / D465</strain>
    </source>
</reference>
<sequence length="133" mass="15259">MSKEIHFLLIDDDEDDREFFQFALEDINRNIGYTGVESGYDALHLLKNGPQPDYIFLDLNMPGMSGRECLMELKKDRVFSHIPVIIFSTSSDPYDREETKKLGAIDFITKPTKTSELVKSLNTFLSNHLSPKI</sequence>
<gene>
    <name evidence="3" type="primary">phoB</name>
    <name evidence="3" type="ordered locus">CHU_1220</name>
</gene>
<dbReference type="Pfam" id="PF00072">
    <property type="entry name" value="Response_reg"/>
    <property type="match status" value="1"/>
</dbReference>
<dbReference type="Gene3D" id="3.40.50.2300">
    <property type="match status" value="1"/>
</dbReference>
<evidence type="ECO:0000256" key="1">
    <source>
        <dbReference type="PROSITE-ProRule" id="PRU00169"/>
    </source>
</evidence>
<dbReference type="PROSITE" id="PS50110">
    <property type="entry name" value="RESPONSE_REGULATORY"/>
    <property type="match status" value="1"/>
</dbReference>
<dbReference type="GO" id="GO:0000160">
    <property type="term" value="P:phosphorelay signal transduction system"/>
    <property type="evidence" value="ECO:0007669"/>
    <property type="project" value="InterPro"/>
</dbReference>
<organism evidence="3 4">
    <name type="scientific">Cytophaga hutchinsonii (strain ATCC 33406 / DSM 1761 / CIP 103989 / NBRC 15051 / NCIMB 9469 / D465)</name>
    <dbReference type="NCBI Taxonomy" id="269798"/>
    <lineage>
        <taxon>Bacteria</taxon>
        <taxon>Pseudomonadati</taxon>
        <taxon>Bacteroidota</taxon>
        <taxon>Cytophagia</taxon>
        <taxon>Cytophagales</taxon>
        <taxon>Cytophagaceae</taxon>
        <taxon>Cytophaga</taxon>
    </lineage>
</organism>
<dbReference type="RefSeq" id="WP_011584608.1">
    <property type="nucleotide sequence ID" value="NC_008255.1"/>
</dbReference>
<dbReference type="AlphaFoldDB" id="A0A6N4SQC9"/>
<dbReference type="SMART" id="SM00448">
    <property type="entry name" value="REC"/>
    <property type="match status" value="1"/>
</dbReference>
<dbReference type="Proteomes" id="UP000001822">
    <property type="component" value="Chromosome"/>
</dbReference>
<name>A0A6N4SQC9_CYTH3</name>
<dbReference type="KEGG" id="chu:CHU_1220"/>
<dbReference type="InterPro" id="IPR011006">
    <property type="entry name" value="CheY-like_superfamily"/>
</dbReference>
<dbReference type="InterPro" id="IPR052893">
    <property type="entry name" value="TCS_response_regulator"/>
</dbReference>
<keyword evidence="4" id="KW-1185">Reference proteome</keyword>
<accession>A0A6N4SQC9</accession>
<feature type="domain" description="Response regulatory" evidence="2">
    <location>
        <begin position="6"/>
        <end position="125"/>
    </location>
</feature>
<feature type="modified residue" description="4-aspartylphosphate" evidence="1">
    <location>
        <position position="58"/>
    </location>
</feature>
<keyword evidence="1" id="KW-0597">Phosphoprotein</keyword>
<evidence type="ECO:0000259" key="2">
    <source>
        <dbReference type="PROSITE" id="PS50110"/>
    </source>
</evidence>
<dbReference type="EMBL" id="CP000383">
    <property type="protein sequence ID" value="ABG58493.1"/>
    <property type="molecule type" value="Genomic_DNA"/>
</dbReference>
<proteinExistence type="predicted"/>
<dbReference type="PANTHER" id="PTHR44520:SF2">
    <property type="entry name" value="RESPONSE REGULATOR RCP1"/>
    <property type="match status" value="1"/>
</dbReference>